<dbReference type="EMBL" id="CP011913">
    <property type="protein sequence ID" value="AKN76551.1"/>
    <property type="molecule type" value="Genomic_DNA"/>
</dbReference>
<feature type="region of interest" description="Disordered" evidence="1">
    <location>
        <begin position="1"/>
        <end position="51"/>
    </location>
</feature>
<accession>A0ABN4H1Z5</accession>
<keyword evidence="3" id="KW-1185">Reference proteome</keyword>
<protein>
    <submittedName>
        <fullName evidence="2">Uncharacterized protein</fullName>
    </submittedName>
</protein>
<name>A0ABN4H1Z5_CORUL</name>
<reference evidence="2 3" key="1">
    <citation type="journal article" date="2014" name="Int. J. Syst. Evol. Microbiol.">
        <title>Draft Genome Sequence of Corynebacterium ulcerans FRC58, Isolated from the Bronchitic Aspiration of a Patient in France.</title>
        <authorList>
            <person name="Silva Ado S."/>
            <person name="Barauna R.A."/>
            <person name="de Sa P.C."/>
            <person name="das Gracas D.A."/>
            <person name="Carneiro A.R."/>
            <person name="Thouvenin M."/>
            <person name="Azevedo V."/>
            <person name="Badell E."/>
            <person name="Guiso N."/>
            <person name="da Silva A.L."/>
            <person name="Ramos R.T."/>
        </authorList>
    </citation>
    <scope>NUCLEOTIDE SEQUENCE [LARGE SCALE GENOMIC DNA]</scope>
    <source>
        <strain evidence="2 3">FRC58</strain>
    </source>
</reference>
<sequence>MDWQTSVSAGLLSLDPSYRGPQKKTRILNRPHLATPHPPYPCRSQASKTKA</sequence>
<gene>
    <name evidence="2" type="ORF">CulFRC58_0697</name>
</gene>
<organism evidence="2 3">
    <name type="scientific">Corynebacterium ulcerans FRC58</name>
    <dbReference type="NCBI Taxonomy" id="1408268"/>
    <lineage>
        <taxon>Bacteria</taxon>
        <taxon>Bacillati</taxon>
        <taxon>Actinomycetota</taxon>
        <taxon>Actinomycetes</taxon>
        <taxon>Mycobacteriales</taxon>
        <taxon>Corynebacteriaceae</taxon>
        <taxon>Corynebacterium</taxon>
    </lineage>
</organism>
<evidence type="ECO:0000256" key="1">
    <source>
        <dbReference type="SAM" id="MobiDB-lite"/>
    </source>
</evidence>
<evidence type="ECO:0000313" key="3">
    <source>
        <dbReference type="Proteomes" id="UP000036185"/>
    </source>
</evidence>
<dbReference type="Proteomes" id="UP000036185">
    <property type="component" value="Chromosome"/>
</dbReference>
<evidence type="ECO:0000313" key="2">
    <source>
        <dbReference type="EMBL" id="AKN76551.1"/>
    </source>
</evidence>
<proteinExistence type="predicted"/>